<evidence type="ECO:0000313" key="2">
    <source>
        <dbReference type="Proteomes" id="UP000237105"/>
    </source>
</evidence>
<reference evidence="2" key="1">
    <citation type="submission" date="2016-06" db="EMBL/GenBank/DDBJ databases">
        <title>Parallel loss of symbiosis genes in relatives of nitrogen-fixing non-legume Parasponia.</title>
        <authorList>
            <person name="Van Velzen R."/>
            <person name="Holmer R."/>
            <person name="Bu F."/>
            <person name="Rutten L."/>
            <person name="Van Zeijl A."/>
            <person name="Liu W."/>
            <person name="Santuari L."/>
            <person name="Cao Q."/>
            <person name="Sharma T."/>
            <person name="Shen D."/>
            <person name="Roswanjaya Y."/>
            <person name="Wardhani T."/>
            <person name="Kalhor M.S."/>
            <person name="Jansen J."/>
            <person name="Van den Hoogen J."/>
            <person name="Gungor B."/>
            <person name="Hartog M."/>
            <person name="Hontelez J."/>
            <person name="Verver J."/>
            <person name="Yang W.-C."/>
            <person name="Schijlen E."/>
            <person name="Repin R."/>
            <person name="Schilthuizen M."/>
            <person name="Schranz E."/>
            <person name="Heidstra R."/>
            <person name="Miyata K."/>
            <person name="Fedorova E."/>
            <person name="Kohlen W."/>
            <person name="Bisseling T."/>
            <person name="Smit S."/>
            <person name="Geurts R."/>
        </authorList>
    </citation>
    <scope>NUCLEOTIDE SEQUENCE [LARGE SCALE GENOMIC DNA]</scope>
    <source>
        <strain evidence="2">cv. WU1-14</strain>
    </source>
</reference>
<evidence type="ECO:0000313" key="1">
    <source>
        <dbReference type="EMBL" id="PON56869.1"/>
    </source>
</evidence>
<feature type="non-terminal residue" evidence="1">
    <location>
        <position position="1"/>
    </location>
</feature>
<comment type="caution">
    <text evidence="1">The sequence shown here is derived from an EMBL/GenBank/DDBJ whole genome shotgun (WGS) entry which is preliminary data.</text>
</comment>
<gene>
    <name evidence="1" type="ORF">PanWU01x14_178500</name>
</gene>
<dbReference type="Proteomes" id="UP000237105">
    <property type="component" value="Unassembled WGS sequence"/>
</dbReference>
<dbReference type="EMBL" id="JXTB01000166">
    <property type="protein sequence ID" value="PON56869.1"/>
    <property type="molecule type" value="Genomic_DNA"/>
</dbReference>
<accession>A0A2P5C756</accession>
<sequence>STARSNGSDKLVNGSDGSALTAWSTALTARSNDSDSAQLNELTQFVATNFR</sequence>
<dbReference type="AlphaFoldDB" id="A0A2P5C756"/>
<organism evidence="1 2">
    <name type="scientific">Parasponia andersonii</name>
    <name type="common">Sponia andersonii</name>
    <dbReference type="NCBI Taxonomy" id="3476"/>
    <lineage>
        <taxon>Eukaryota</taxon>
        <taxon>Viridiplantae</taxon>
        <taxon>Streptophyta</taxon>
        <taxon>Embryophyta</taxon>
        <taxon>Tracheophyta</taxon>
        <taxon>Spermatophyta</taxon>
        <taxon>Magnoliopsida</taxon>
        <taxon>eudicotyledons</taxon>
        <taxon>Gunneridae</taxon>
        <taxon>Pentapetalae</taxon>
        <taxon>rosids</taxon>
        <taxon>fabids</taxon>
        <taxon>Rosales</taxon>
        <taxon>Cannabaceae</taxon>
        <taxon>Parasponia</taxon>
    </lineage>
</organism>
<protein>
    <submittedName>
        <fullName evidence="1">Uncharacterized protein</fullName>
    </submittedName>
</protein>
<proteinExistence type="predicted"/>
<keyword evidence="2" id="KW-1185">Reference proteome</keyword>
<name>A0A2P5C756_PARAD</name>